<dbReference type="FunFam" id="3.40.640.10:FF:000004">
    <property type="entry name" value="Acetylornithine aminotransferase"/>
    <property type="match status" value="1"/>
</dbReference>
<name>E1RBH8_SEDSS</name>
<dbReference type="PANTHER" id="PTHR43552:SF1">
    <property type="entry name" value="DIAMINOBUTYRATE--2-OXOGLUTARATE AMINOTRANSFERASE"/>
    <property type="match status" value="1"/>
</dbReference>
<reference evidence="7 8" key="1">
    <citation type="journal article" date="2010" name="Stand. Genomic Sci.">
        <title>Complete genome sequence of Spirochaeta smaragdinae type strain (SEBR 4228).</title>
        <authorList>
            <person name="Mavromatis K."/>
            <person name="Yasawong M."/>
            <person name="Chertkov O."/>
            <person name="Lapidus A."/>
            <person name="Lucas S."/>
            <person name="Nolan M."/>
            <person name="Del Rio T.G."/>
            <person name="Tice H."/>
            <person name="Cheng J.F."/>
            <person name="Pitluck S."/>
            <person name="Liolios K."/>
            <person name="Ivanova N."/>
            <person name="Tapia R."/>
            <person name="Han C."/>
            <person name="Bruce D."/>
            <person name="Goodwin L."/>
            <person name="Pati A."/>
            <person name="Chen A."/>
            <person name="Palaniappan K."/>
            <person name="Land M."/>
            <person name="Hauser L."/>
            <person name="Chang Y.J."/>
            <person name="Jeffries C.D."/>
            <person name="Detter J.C."/>
            <person name="Rohde M."/>
            <person name="Brambilla E."/>
            <person name="Spring S."/>
            <person name="Goker M."/>
            <person name="Sikorski J."/>
            <person name="Woyke T."/>
            <person name="Bristow J."/>
            <person name="Eisen J.A."/>
            <person name="Markowitz V."/>
            <person name="Hugenholtz P."/>
            <person name="Klenk H.P."/>
            <person name="Kyrpides N.C."/>
        </authorList>
    </citation>
    <scope>NUCLEOTIDE SEQUENCE [LARGE SCALE GENOMIC DNA]</scope>
    <source>
        <strain evidence="8">DSM 11293 / JCM 15392 / SEBR 4228</strain>
    </source>
</reference>
<accession>E1RBH8</accession>
<dbReference type="InterPro" id="IPR015421">
    <property type="entry name" value="PyrdxlP-dep_Trfase_major"/>
</dbReference>
<dbReference type="KEGG" id="ssm:Spirs_0563"/>
<evidence type="ECO:0000313" key="8">
    <source>
        <dbReference type="Proteomes" id="UP000002318"/>
    </source>
</evidence>
<dbReference type="Gene3D" id="3.40.640.10">
    <property type="entry name" value="Type I PLP-dependent aspartate aminotransferase-like (Major domain)"/>
    <property type="match status" value="1"/>
</dbReference>
<dbReference type="OrthoDB" id="9807885at2"/>
<evidence type="ECO:0000256" key="3">
    <source>
        <dbReference type="ARBA" id="ARBA00022576"/>
    </source>
</evidence>
<dbReference type="Proteomes" id="UP000002318">
    <property type="component" value="Chromosome"/>
</dbReference>
<protein>
    <submittedName>
        <fullName evidence="7">Aminotransferase class-III</fullName>
    </submittedName>
</protein>
<dbReference type="RefSeq" id="WP_013253172.1">
    <property type="nucleotide sequence ID" value="NC_014364.1"/>
</dbReference>
<evidence type="ECO:0000256" key="4">
    <source>
        <dbReference type="ARBA" id="ARBA00022679"/>
    </source>
</evidence>
<keyword evidence="4" id="KW-0808">Transferase</keyword>
<evidence type="ECO:0000256" key="6">
    <source>
        <dbReference type="RuleBase" id="RU003560"/>
    </source>
</evidence>
<comment type="similarity">
    <text evidence="2 6">Belongs to the class-III pyridoxal-phosphate-dependent aminotransferase family.</text>
</comment>
<comment type="cofactor">
    <cofactor evidence="1">
        <name>pyridoxal 5'-phosphate</name>
        <dbReference type="ChEBI" id="CHEBI:597326"/>
    </cofactor>
</comment>
<keyword evidence="3 7" id="KW-0032">Aminotransferase</keyword>
<dbReference type="InterPro" id="IPR015422">
    <property type="entry name" value="PyrdxlP-dep_Trfase_small"/>
</dbReference>
<dbReference type="InterPro" id="IPR015424">
    <property type="entry name" value="PyrdxlP-dep_Trfase"/>
</dbReference>
<dbReference type="SUPFAM" id="SSF53383">
    <property type="entry name" value="PLP-dependent transferases"/>
    <property type="match status" value="1"/>
</dbReference>
<dbReference type="GO" id="GO:0030170">
    <property type="term" value="F:pyridoxal phosphate binding"/>
    <property type="evidence" value="ECO:0007669"/>
    <property type="project" value="InterPro"/>
</dbReference>
<dbReference type="eggNOG" id="COG0160">
    <property type="taxonomic scope" value="Bacteria"/>
</dbReference>
<evidence type="ECO:0000313" key="7">
    <source>
        <dbReference type="EMBL" id="ADK79708.1"/>
    </source>
</evidence>
<dbReference type="PROSITE" id="PS00600">
    <property type="entry name" value="AA_TRANSFER_CLASS_3"/>
    <property type="match status" value="1"/>
</dbReference>
<dbReference type="Gene3D" id="3.90.1150.10">
    <property type="entry name" value="Aspartate Aminotransferase, domain 1"/>
    <property type="match status" value="1"/>
</dbReference>
<dbReference type="PANTHER" id="PTHR43552">
    <property type="entry name" value="DIAMINOBUTYRATE--2-OXOGLUTARATE AMINOTRANSFERASE"/>
    <property type="match status" value="1"/>
</dbReference>
<dbReference type="InterPro" id="IPR005814">
    <property type="entry name" value="Aminotrans_3"/>
</dbReference>
<gene>
    <name evidence="7" type="ordered locus">Spirs_0563</name>
</gene>
<dbReference type="AlphaFoldDB" id="E1RBH8"/>
<dbReference type="PIRSF" id="PIRSF000521">
    <property type="entry name" value="Transaminase_4ab_Lys_Orn"/>
    <property type="match status" value="1"/>
</dbReference>
<proteinExistence type="inferred from homology"/>
<evidence type="ECO:0000256" key="1">
    <source>
        <dbReference type="ARBA" id="ARBA00001933"/>
    </source>
</evidence>
<dbReference type="InterPro" id="IPR004637">
    <property type="entry name" value="Dat"/>
</dbReference>
<dbReference type="EMBL" id="CP002116">
    <property type="protein sequence ID" value="ADK79708.1"/>
    <property type="molecule type" value="Genomic_DNA"/>
</dbReference>
<sequence>MEDDKIFEPLSLKHAPDIKVTPPGPKSQAILKYQSEHESSAVSYSKGMPMALKLGKGATLVDVDDNVFIDMFGGAGVMALGSSHPEILKVAHEQIDQVTHSLDIPTPTRQKMVETLMKILPDELTRVFFGGPTGSDAVEQAIKLARYNTGRYEVIAFEGAYHGMTGTALALTSDEGHREGLGPLTPGVRFIPFPYTYRNPFGCPDENVDLQAAETLERVLSDSHSGYSKPAAVILESVQGEGGTIIPTTRFMKRVREICDKHDVLLICDEIQAGLGRTGKMFAFQHFDIVPDIITMSKALGGMGFPISAIAYKEKLNTWPTGKTIGTFRGNMIAFAAGAAGLNWMLDNKVCEHATELGKKCMVKLKKLEADCSIVGEARGIGLMMAIEMVKDKKTKEPAPDFAKKVRTYAHRRGVMIEIGGHYNNVARLLPPLIITEKLAMTAIDIISDVIRDIEKEAKEG</sequence>
<keyword evidence="5 6" id="KW-0663">Pyridoxal phosphate</keyword>
<dbReference type="InterPro" id="IPR049704">
    <property type="entry name" value="Aminotrans_3_PPA_site"/>
</dbReference>
<evidence type="ECO:0000256" key="2">
    <source>
        <dbReference type="ARBA" id="ARBA00008954"/>
    </source>
</evidence>
<evidence type="ECO:0000256" key="5">
    <source>
        <dbReference type="ARBA" id="ARBA00022898"/>
    </source>
</evidence>
<dbReference type="HOGENOM" id="CLU_016922_10_0_12"/>
<dbReference type="Pfam" id="PF00202">
    <property type="entry name" value="Aminotran_3"/>
    <property type="match status" value="1"/>
</dbReference>
<dbReference type="CDD" id="cd00610">
    <property type="entry name" value="OAT_like"/>
    <property type="match status" value="1"/>
</dbReference>
<organism evidence="7 8">
    <name type="scientific">Sediminispirochaeta smaragdinae (strain DSM 11293 / JCM 15392 / SEBR 4228)</name>
    <name type="common">Spirochaeta smaragdinae</name>
    <dbReference type="NCBI Taxonomy" id="573413"/>
    <lineage>
        <taxon>Bacteria</taxon>
        <taxon>Pseudomonadati</taxon>
        <taxon>Spirochaetota</taxon>
        <taxon>Spirochaetia</taxon>
        <taxon>Spirochaetales</taxon>
        <taxon>Spirochaetaceae</taxon>
        <taxon>Sediminispirochaeta</taxon>
    </lineage>
</organism>
<dbReference type="GO" id="GO:0008483">
    <property type="term" value="F:transaminase activity"/>
    <property type="evidence" value="ECO:0007669"/>
    <property type="project" value="UniProtKB-KW"/>
</dbReference>
<dbReference type="STRING" id="573413.Spirs_0563"/>
<keyword evidence="8" id="KW-1185">Reference proteome</keyword>